<keyword evidence="2" id="KW-1185">Reference proteome</keyword>
<sequence length="1126" mass="125996">MHMAVLMSPQEIVAELLKLPGIPLDFKDKNGMTPLHLAARTGRAAVATLLLEHGASFEITDKFGKTPLEYAANSDVYSVIRTYRDKAAEAASTELLKYVRAGDKPHIKTLITDPAFSARADPNITDPATGRTLLHYAVMYDMVDLAQWAIKHGARSTVSDHEGKTPLDLDPSHSMKFLLNQVPTSDCHAGEDFDHPPSFRGELLKWTNYANGWKSRWFELERGVLSYYKHRDDADSACRGAINLRIADIYYNRKYPKQFDVKGKGLKKFRIKAKDEKTAREWIHQLNASKKWAEDYPENSINDAPEFASANGVPSTRVPTGLSRASFENTADEGVTPPDATYAPYGANLAVPAPFVADEGALRPKSPTPSGLSGFSVDSNNPSLEPLQIASNILKNQLCLQSFLVKSIVGELKRAAAVTADSKLSEVIKEYNETANRTTAEISRQLDELERLISLNQKEWLARLRSEQERIDFMADILQTQEIESQTKMDTLARRRKRHIQSAAAVSKRDSNLAAGPSIQGEVAVSPSDAEAVAATKSEAEGRSVATEPGQEEDLDQLYSESEEDESDEFADANDEFFDTVSTIVGNPSVVSTALPSRGSSARLGGGLESPHDESQDASPAAGGVEPGSLTTKDPILLSGYQYPPKLRLAFPDSGNKKPNLNLWQMIKSAIGKDLTKISVPVFFNEPTSFLQRFTEDMEYSTLLDIAAHLSNSTDRTLYVAAFAMSNYSSTFGRVAKPFNPLLGETYEYVRTDKRYRALSEQVSHHPPVSACWVEADNYIYHADTNVKSRFGGKSLSVVPTGVCHVYLRVPLKFLEDPDDQALARPKQEAEANREGNYFIEHYTWNKITTYVQGIITGKFWIEHVGEIKVVNHRTGDVTRLEFKPSTWLGNDRYKVEGQAFNRVGESVYNIAGRWTEKLIAIPLMHGNEPSASAASFDDHSKSAVPPSFAHAATFQEPHGEQTQENVEEQRAKLLVESGLQLPQEPFVLWRVHEPSEVPIPYNITKFAATLNDLSCDLARYLCPTDSRFRPDQRAMEKGEFSEADSQKTYLEEKQRAVRRRREVGELPPWKPRWFVRDFDKDTDEEYWKFTGEYWDERQRVAELINKDKLNKEVAASAWKDVPDIF</sequence>
<name>A0ACC1HJF7_9FUNG</name>
<dbReference type="Proteomes" id="UP001145114">
    <property type="component" value="Unassembled WGS sequence"/>
</dbReference>
<evidence type="ECO:0000313" key="1">
    <source>
        <dbReference type="EMBL" id="KAJ1675903.1"/>
    </source>
</evidence>
<organism evidence="1 2">
    <name type="scientific">Spiromyces aspiralis</name>
    <dbReference type="NCBI Taxonomy" id="68401"/>
    <lineage>
        <taxon>Eukaryota</taxon>
        <taxon>Fungi</taxon>
        <taxon>Fungi incertae sedis</taxon>
        <taxon>Zoopagomycota</taxon>
        <taxon>Kickxellomycotina</taxon>
        <taxon>Kickxellomycetes</taxon>
        <taxon>Kickxellales</taxon>
        <taxon>Kickxellaceae</taxon>
        <taxon>Spiromyces</taxon>
    </lineage>
</organism>
<protein>
    <submittedName>
        <fullName evidence="1">Uncharacterized protein</fullName>
    </submittedName>
</protein>
<evidence type="ECO:0000313" key="2">
    <source>
        <dbReference type="Proteomes" id="UP001145114"/>
    </source>
</evidence>
<proteinExistence type="predicted"/>
<reference evidence="1" key="1">
    <citation type="submission" date="2022-06" db="EMBL/GenBank/DDBJ databases">
        <title>Phylogenomic reconstructions and comparative analyses of Kickxellomycotina fungi.</title>
        <authorList>
            <person name="Reynolds N.K."/>
            <person name="Stajich J.E."/>
            <person name="Barry K."/>
            <person name="Grigoriev I.V."/>
            <person name="Crous P."/>
            <person name="Smith M.E."/>
        </authorList>
    </citation>
    <scope>NUCLEOTIDE SEQUENCE</scope>
    <source>
        <strain evidence="1">RSA 2271</strain>
    </source>
</reference>
<dbReference type="EMBL" id="JAMZIH010005154">
    <property type="protein sequence ID" value="KAJ1675903.1"/>
    <property type="molecule type" value="Genomic_DNA"/>
</dbReference>
<accession>A0ACC1HJF7</accession>
<gene>
    <name evidence="1" type="ORF">EV182_000349</name>
</gene>
<comment type="caution">
    <text evidence="1">The sequence shown here is derived from an EMBL/GenBank/DDBJ whole genome shotgun (WGS) entry which is preliminary data.</text>
</comment>